<dbReference type="EMBL" id="CAJJDM010000214">
    <property type="protein sequence ID" value="CAD8117627.1"/>
    <property type="molecule type" value="Genomic_DNA"/>
</dbReference>
<keyword evidence="1" id="KW-0812">Transmembrane</keyword>
<evidence type="ECO:0000256" key="1">
    <source>
        <dbReference type="SAM" id="Phobius"/>
    </source>
</evidence>
<evidence type="ECO:0000313" key="3">
    <source>
        <dbReference type="Proteomes" id="UP000688137"/>
    </source>
</evidence>
<proteinExistence type="predicted"/>
<reference evidence="2" key="1">
    <citation type="submission" date="2021-01" db="EMBL/GenBank/DDBJ databases">
        <authorList>
            <consortium name="Genoscope - CEA"/>
            <person name="William W."/>
        </authorList>
    </citation>
    <scope>NUCLEOTIDE SEQUENCE</scope>
</reference>
<keyword evidence="3" id="KW-1185">Reference proteome</keyword>
<organism evidence="2 3">
    <name type="scientific">Paramecium primaurelia</name>
    <dbReference type="NCBI Taxonomy" id="5886"/>
    <lineage>
        <taxon>Eukaryota</taxon>
        <taxon>Sar</taxon>
        <taxon>Alveolata</taxon>
        <taxon>Ciliophora</taxon>
        <taxon>Intramacronucleata</taxon>
        <taxon>Oligohymenophorea</taxon>
        <taxon>Peniculida</taxon>
        <taxon>Parameciidae</taxon>
        <taxon>Paramecium</taxon>
    </lineage>
</organism>
<feature type="transmembrane region" description="Helical" evidence="1">
    <location>
        <begin position="28"/>
        <end position="46"/>
    </location>
</feature>
<comment type="caution">
    <text evidence="2">The sequence shown here is derived from an EMBL/GenBank/DDBJ whole genome shotgun (WGS) entry which is preliminary data.</text>
</comment>
<accession>A0A8S1QSM9</accession>
<sequence>MIQKVAEEDPYFTGQKIYRLSYALIRNCSYLTVKILYITLFLITYLEKSNGYQH</sequence>
<keyword evidence="1" id="KW-0472">Membrane</keyword>
<gene>
    <name evidence="2" type="ORF">PPRIM_AZ9-3.1.T2050001</name>
</gene>
<dbReference type="AlphaFoldDB" id="A0A8S1QSM9"/>
<dbReference type="Proteomes" id="UP000688137">
    <property type="component" value="Unassembled WGS sequence"/>
</dbReference>
<keyword evidence="1" id="KW-1133">Transmembrane helix</keyword>
<protein>
    <submittedName>
        <fullName evidence="2">Uncharacterized protein</fullName>
    </submittedName>
</protein>
<name>A0A8S1QSM9_PARPR</name>
<evidence type="ECO:0000313" key="2">
    <source>
        <dbReference type="EMBL" id="CAD8117627.1"/>
    </source>
</evidence>